<keyword evidence="1" id="KW-0732">Signal</keyword>
<dbReference type="PROSITE" id="PS51677">
    <property type="entry name" value="NODB"/>
    <property type="match status" value="1"/>
</dbReference>
<feature type="transmembrane region" description="Helical" evidence="3">
    <location>
        <begin position="30"/>
        <end position="52"/>
    </location>
</feature>
<reference evidence="5 6" key="1">
    <citation type="submission" date="2020-08" db="EMBL/GenBank/DDBJ databases">
        <title>A Genomic Blueprint of the Chicken Gut Microbiome.</title>
        <authorList>
            <person name="Gilroy R."/>
            <person name="Ravi A."/>
            <person name="Getino M."/>
            <person name="Pursley I."/>
            <person name="Horton D.L."/>
            <person name="Alikhan N.-F."/>
            <person name="Baker D."/>
            <person name="Gharbi K."/>
            <person name="Hall N."/>
            <person name="Watson M."/>
            <person name="Adriaenssens E.M."/>
            <person name="Foster-Nyarko E."/>
            <person name="Jarju S."/>
            <person name="Secka A."/>
            <person name="Antonio M."/>
            <person name="Oren A."/>
            <person name="Chaudhuri R."/>
            <person name="La Ragione R.M."/>
            <person name="Hildebrand F."/>
            <person name="Pallen M.J."/>
        </authorList>
    </citation>
    <scope>NUCLEOTIDE SEQUENCE [LARGE SCALE GENOMIC DNA]</scope>
    <source>
        <strain evidence="5 6">Sa2BUA2</strain>
    </source>
</reference>
<keyword evidence="3" id="KW-0812">Transmembrane</keyword>
<dbReference type="InterPro" id="IPR002509">
    <property type="entry name" value="NODB_dom"/>
</dbReference>
<proteinExistence type="predicted"/>
<dbReference type="InterPro" id="IPR011330">
    <property type="entry name" value="Glyco_hydro/deAcase_b/a-brl"/>
</dbReference>
<feature type="compositionally biased region" description="Basic and acidic residues" evidence="2">
    <location>
        <begin position="1"/>
        <end position="16"/>
    </location>
</feature>
<name>A0ABR8YJU6_9MICC</name>
<evidence type="ECO:0000259" key="4">
    <source>
        <dbReference type="PROSITE" id="PS51677"/>
    </source>
</evidence>
<accession>A0ABR8YJU6</accession>
<evidence type="ECO:0000256" key="2">
    <source>
        <dbReference type="SAM" id="MobiDB-lite"/>
    </source>
</evidence>
<evidence type="ECO:0000313" key="6">
    <source>
        <dbReference type="Proteomes" id="UP000652763"/>
    </source>
</evidence>
<feature type="region of interest" description="Disordered" evidence="2">
    <location>
        <begin position="1"/>
        <end position="21"/>
    </location>
</feature>
<evidence type="ECO:0000256" key="1">
    <source>
        <dbReference type="ARBA" id="ARBA00022729"/>
    </source>
</evidence>
<keyword evidence="3" id="KW-1133">Transmembrane helix</keyword>
<evidence type="ECO:0000256" key="3">
    <source>
        <dbReference type="SAM" id="Phobius"/>
    </source>
</evidence>
<dbReference type="InterPro" id="IPR051398">
    <property type="entry name" value="Polysacch_Deacetylase"/>
</dbReference>
<dbReference type="Pfam" id="PF01522">
    <property type="entry name" value="Polysacc_deac_1"/>
    <property type="match status" value="1"/>
</dbReference>
<dbReference type="Gene3D" id="3.20.20.370">
    <property type="entry name" value="Glycoside hydrolase/deacetylase"/>
    <property type="match status" value="1"/>
</dbReference>
<sequence>MGTTRRTDSGRGRDTPPHLATRNHKRSLQLFTALLVLALPASFLVFGSVWLAGMGLGPAENRASTMSSAAETDGPSLAASPSAAEKAAAEFAAAAAIDVPDYVPAEPLEVTPGQTVVSLTFDDGFSGAARAAEILAEFEFQGTFYLNSGLLGETGSLTVRQAKEMALAGHEIGGHTFSHPDVGTIGVDEAQREICQDRQNLLDLGFEVTNFAYPFASSAGVTSVVEACGYNSARGLGGTVGPGCEGCPTTESLRPAEPQLLKAPSQVEWDWSLADLQNKVQAAEATGGWVILTFHGLCPYECDSIDIDEDVFLDFTEWLSSRTAGGTTTVRTVQQVIGGPKNPAVPASVPAPAPPGVNGLQNADLEQWSGDAPTCWGNASFGSNEATFGKATGRNGSNGAGVTMHRLDDGDAKLLPTHDLGACAPSVRAGERYSLRLWYTSDVPTQFSVYYRDGFGRWTYWLPSPTLAPSDTFREAEWTTPAVPADATALSFGLSLTTEGYVVTDDYGMYRADGAPPLSEAATMLLPGDGDLAGLAAGQTR</sequence>
<dbReference type="Gene3D" id="2.60.120.260">
    <property type="entry name" value="Galactose-binding domain-like"/>
    <property type="match status" value="1"/>
</dbReference>
<dbReference type="PANTHER" id="PTHR34216">
    <property type="match status" value="1"/>
</dbReference>
<dbReference type="PANTHER" id="PTHR34216:SF11">
    <property type="entry name" value="CHITOOLIGOSACCHARIDE DEACETYLASE"/>
    <property type="match status" value="1"/>
</dbReference>
<feature type="domain" description="NodB homology" evidence="4">
    <location>
        <begin position="115"/>
        <end position="191"/>
    </location>
</feature>
<dbReference type="RefSeq" id="WP_191747551.1">
    <property type="nucleotide sequence ID" value="NZ_JACSQC010000005.1"/>
</dbReference>
<dbReference type="SUPFAM" id="SSF88713">
    <property type="entry name" value="Glycoside hydrolase/deacetylase"/>
    <property type="match status" value="1"/>
</dbReference>
<dbReference type="CDD" id="cd10967">
    <property type="entry name" value="CE4_GLA_like_6s"/>
    <property type="match status" value="1"/>
</dbReference>
<keyword evidence="6" id="KW-1185">Reference proteome</keyword>
<dbReference type="EMBL" id="JACSQC010000005">
    <property type="protein sequence ID" value="MBD8044494.1"/>
    <property type="molecule type" value="Genomic_DNA"/>
</dbReference>
<protein>
    <submittedName>
        <fullName evidence="5">Polysaccharide deacetylase family protein</fullName>
    </submittedName>
</protein>
<gene>
    <name evidence="5" type="ORF">H9638_11820</name>
</gene>
<dbReference type="Proteomes" id="UP000652763">
    <property type="component" value="Unassembled WGS sequence"/>
</dbReference>
<organism evidence="5 6">
    <name type="scientific">Arthrobacter pullicola</name>
    <dbReference type="NCBI Taxonomy" id="2762224"/>
    <lineage>
        <taxon>Bacteria</taxon>
        <taxon>Bacillati</taxon>
        <taxon>Actinomycetota</taxon>
        <taxon>Actinomycetes</taxon>
        <taxon>Micrococcales</taxon>
        <taxon>Micrococcaceae</taxon>
        <taxon>Arthrobacter</taxon>
    </lineage>
</organism>
<keyword evidence="3" id="KW-0472">Membrane</keyword>
<comment type="caution">
    <text evidence="5">The sequence shown here is derived from an EMBL/GenBank/DDBJ whole genome shotgun (WGS) entry which is preliminary data.</text>
</comment>
<evidence type="ECO:0000313" key="5">
    <source>
        <dbReference type="EMBL" id="MBD8044494.1"/>
    </source>
</evidence>